<dbReference type="InterPro" id="IPR055066">
    <property type="entry name" value="AASDHPPT_N"/>
</dbReference>
<dbReference type="Gene3D" id="3.90.470.20">
    <property type="entry name" value="4'-phosphopantetheinyl transferase domain"/>
    <property type="match status" value="2"/>
</dbReference>
<evidence type="ECO:0000256" key="2">
    <source>
        <dbReference type="ARBA" id="ARBA00022679"/>
    </source>
</evidence>
<evidence type="ECO:0000313" key="6">
    <source>
        <dbReference type="Proteomes" id="UP001229486"/>
    </source>
</evidence>
<evidence type="ECO:0000259" key="3">
    <source>
        <dbReference type="Pfam" id="PF01648"/>
    </source>
</evidence>
<dbReference type="EMBL" id="JAURTK010000006">
    <property type="protein sequence ID" value="MDP9649448.1"/>
    <property type="molecule type" value="Genomic_DNA"/>
</dbReference>
<dbReference type="InterPro" id="IPR037143">
    <property type="entry name" value="4-PPantetheinyl_Trfase_dom_sf"/>
</dbReference>
<gene>
    <name evidence="5" type="ORF">J2793_004915</name>
</gene>
<dbReference type="Pfam" id="PF01648">
    <property type="entry name" value="ACPS"/>
    <property type="match status" value="1"/>
</dbReference>
<name>A0AB73IHE1_9BURK</name>
<dbReference type="PANTHER" id="PTHR12215:SF10">
    <property type="entry name" value="L-AMINOADIPATE-SEMIALDEHYDE DEHYDROGENASE-PHOSPHOPANTETHEINYL TRANSFERASE"/>
    <property type="match status" value="1"/>
</dbReference>
<sequence length="237" mass="26610">MSDTIEPLPLQHQGPPDVSLWRIDLRFDMSLDAAAFACLSHDERERAHNFRQRDDGLRFASTRAALRELLAQRMGVEAQAVRFALDANRRPRLADSTAPDFNVSHAGGFALIAMSNVRRVGVDIEQHSDRFDWRSIMTLTLDPDEAAWIERLDPSEQMTAFYDAWTAKEALVKTTGVGITRGLQHLAVLPREGNRVMLRNAIAHDMREISAQWIEAPHGYAACVAWSLSTSMSSRAQ</sequence>
<dbReference type="InterPro" id="IPR050559">
    <property type="entry name" value="P-Pant_transferase_sf"/>
</dbReference>
<dbReference type="Pfam" id="PF22624">
    <property type="entry name" value="AASDHPPT_N"/>
    <property type="match status" value="1"/>
</dbReference>
<protein>
    <submittedName>
        <fullName evidence="5">4'-phosphopantetheinyl transferase</fullName>
        <ecNumber evidence="5">2.7.8.-</ecNumber>
    </submittedName>
</protein>
<dbReference type="RefSeq" id="WP_392394810.1">
    <property type="nucleotide sequence ID" value="NZ_JAURTK010000006.1"/>
</dbReference>
<evidence type="ECO:0000313" key="5">
    <source>
        <dbReference type="EMBL" id="MDP9649448.1"/>
    </source>
</evidence>
<dbReference type="Proteomes" id="UP001229486">
    <property type="component" value="Unassembled WGS sequence"/>
</dbReference>
<dbReference type="EC" id="2.7.8.-" evidence="5"/>
<dbReference type="InterPro" id="IPR008278">
    <property type="entry name" value="4-PPantetheinyl_Trfase_dom"/>
</dbReference>
<dbReference type="GO" id="GO:0008897">
    <property type="term" value="F:holo-[acyl-carrier-protein] synthase activity"/>
    <property type="evidence" value="ECO:0007669"/>
    <property type="project" value="InterPro"/>
</dbReference>
<evidence type="ECO:0000256" key="1">
    <source>
        <dbReference type="ARBA" id="ARBA00010990"/>
    </source>
</evidence>
<reference evidence="5" key="1">
    <citation type="submission" date="2023-07" db="EMBL/GenBank/DDBJ databases">
        <title>Sorghum-associated microbial communities from plants grown in Nebraska, USA.</title>
        <authorList>
            <person name="Schachtman D."/>
        </authorList>
    </citation>
    <scope>NUCLEOTIDE SEQUENCE</scope>
    <source>
        <strain evidence="5">DS1061</strain>
    </source>
</reference>
<evidence type="ECO:0000259" key="4">
    <source>
        <dbReference type="Pfam" id="PF22624"/>
    </source>
</evidence>
<feature type="domain" description="4'-phosphopantetheinyl transferase N-terminal" evidence="4">
    <location>
        <begin position="34"/>
        <end position="114"/>
    </location>
</feature>
<accession>A0AB73IHE1</accession>
<dbReference type="AlphaFoldDB" id="A0AB73IHE1"/>
<organism evidence="5 6">
    <name type="scientific">Paraburkholderia caledonica</name>
    <dbReference type="NCBI Taxonomy" id="134536"/>
    <lineage>
        <taxon>Bacteria</taxon>
        <taxon>Pseudomonadati</taxon>
        <taxon>Pseudomonadota</taxon>
        <taxon>Betaproteobacteria</taxon>
        <taxon>Burkholderiales</taxon>
        <taxon>Burkholderiaceae</taxon>
        <taxon>Paraburkholderia</taxon>
    </lineage>
</organism>
<comment type="similarity">
    <text evidence="1">Belongs to the P-Pant transferase superfamily. Gsp/Sfp/HetI/AcpT family.</text>
</comment>
<dbReference type="PANTHER" id="PTHR12215">
    <property type="entry name" value="PHOSPHOPANTETHEINE TRANSFERASE"/>
    <property type="match status" value="1"/>
</dbReference>
<keyword evidence="2 5" id="KW-0808">Transferase</keyword>
<dbReference type="GO" id="GO:0019878">
    <property type="term" value="P:lysine biosynthetic process via aminoadipic acid"/>
    <property type="evidence" value="ECO:0007669"/>
    <property type="project" value="TreeGrafter"/>
</dbReference>
<feature type="domain" description="4'-phosphopantetheinyl transferase" evidence="3">
    <location>
        <begin position="119"/>
        <end position="224"/>
    </location>
</feature>
<proteinExistence type="inferred from homology"/>
<dbReference type="GO" id="GO:0000287">
    <property type="term" value="F:magnesium ion binding"/>
    <property type="evidence" value="ECO:0007669"/>
    <property type="project" value="InterPro"/>
</dbReference>
<dbReference type="GO" id="GO:0005829">
    <property type="term" value="C:cytosol"/>
    <property type="evidence" value="ECO:0007669"/>
    <property type="project" value="TreeGrafter"/>
</dbReference>
<comment type="caution">
    <text evidence="5">The sequence shown here is derived from an EMBL/GenBank/DDBJ whole genome shotgun (WGS) entry which is preliminary data.</text>
</comment>
<dbReference type="SUPFAM" id="SSF56214">
    <property type="entry name" value="4'-phosphopantetheinyl transferase"/>
    <property type="match status" value="2"/>
</dbReference>